<name>A0ACB1AZ05_MELEN</name>
<proteinExistence type="predicted"/>
<evidence type="ECO:0000313" key="2">
    <source>
        <dbReference type="Proteomes" id="UP001497535"/>
    </source>
</evidence>
<dbReference type="Proteomes" id="UP001497535">
    <property type="component" value="Unassembled WGS sequence"/>
</dbReference>
<dbReference type="EMBL" id="CAVMJV010000148">
    <property type="protein sequence ID" value="CAK5114046.1"/>
    <property type="molecule type" value="Genomic_DNA"/>
</dbReference>
<sequence length="50" mass="6106">MIWTLILGLNNKTEDIIRIIVVVKYKEKGWDMTKLVRQCVWEKREELNKM</sequence>
<gene>
    <name evidence="1" type="ORF">MENTE1834_LOCUS45274</name>
</gene>
<comment type="caution">
    <text evidence="1">The sequence shown here is derived from an EMBL/GenBank/DDBJ whole genome shotgun (WGS) entry which is preliminary data.</text>
</comment>
<organism evidence="1 2">
    <name type="scientific">Meloidogyne enterolobii</name>
    <name type="common">Root-knot nematode worm</name>
    <name type="synonym">Meloidogyne mayaguensis</name>
    <dbReference type="NCBI Taxonomy" id="390850"/>
    <lineage>
        <taxon>Eukaryota</taxon>
        <taxon>Metazoa</taxon>
        <taxon>Ecdysozoa</taxon>
        <taxon>Nematoda</taxon>
        <taxon>Chromadorea</taxon>
        <taxon>Rhabditida</taxon>
        <taxon>Tylenchina</taxon>
        <taxon>Tylenchomorpha</taxon>
        <taxon>Tylenchoidea</taxon>
        <taxon>Meloidogynidae</taxon>
        <taxon>Meloidogyninae</taxon>
        <taxon>Meloidogyne</taxon>
    </lineage>
</organism>
<keyword evidence="2" id="KW-1185">Reference proteome</keyword>
<accession>A0ACB1AZ05</accession>
<protein>
    <submittedName>
        <fullName evidence="1">Uncharacterized protein</fullName>
    </submittedName>
</protein>
<evidence type="ECO:0000313" key="1">
    <source>
        <dbReference type="EMBL" id="CAK5114046.1"/>
    </source>
</evidence>
<reference evidence="1" key="1">
    <citation type="submission" date="2023-11" db="EMBL/GenBank/DDBJ databases">
        <authorList>
            <person name="Poullet M."/>
        </authorList>
    </citation>
    <scope>NUCLEOTIDE SEQUENCE</scope>
    <source>
        <strain evidence="1">E1834</strain>
    </source>
</reference>